<evidence type="ECO:0000259" key="6">
    <source>
        <dbReference type="PROSITE" id="PS50887"/>
    </source>
</evidence>
<dbReference type="Gene3D" id="3.30.70.270">
    <property type="match status" value="1"/>
</dbReference>
<keyword evidence="2 5" id="KW-0812">Transmembrane</keyword>
<dbReference type="PANTHER" id="PTHR45138">
    <property type="entry name" value="REGULATORY COMPONENTS OF SENSORY TRANSDUCTION SYSTEM"/>
    <property type="match status" value="1"/>
</dbReference>
<dbReference type="SUPFAM" id="SSF55073">
    <property type="entry name" value="Nucleotide cyclase"/>
    <property type="match status" value="1"/>
</dbReference>
<dbReference type="PANTHER" id="PTHR45138:SF9">
    <property type="entry name" value="DIGUANYLATE CYCLASE DGCM-RELATED"/>
    <property type="match status" value="1"/>
</dbReference>
<protein>
    <submittedName>
        <fullName evidence="7">Diguanylate cyclase (GGDEF) domain-containing protein</fullName>
    </submittedName>
</protein>
<dbReference type="SMART" id="SM00267">
    <property type="entry name" value="GGDEF"/>
    <property type="match status" value="1"/>
</dbReference>
<sequence length="401" mass="45240">MKLGSLTKKYLLALALIATLSITAFCIVYQVIQTQDTYASIINVSGRQRMLSQKAALLSSQLLHCKNDTEEMQIRNQLYEVKSLIEASHRGLLLGDPVMKLPGDPSPEVQAIYYDPPVSLDQQIRTFTGHIDSLLNEPGQKLTLNNPHLVYILTAAKGDLLQALDKAVKLYEAEAQNHIKMLQILEVIIVCLTLLLLLFEAFFIFRPMIRHVYKETSLLRNHNHQLRVLSSFDSLTGIANRRSFDEYLANEWKRTTRNSTWLSLILLDIDFFKYYNDTYGHQAGDHCLYQVATALNNSLHRSGDLVARYGGEEFAVILPDTDSREALIVAENLRTEIENLNIPHASSAIANYVTVSVGVASTLPTQHSTPEEVIAEADQALYKAKQSGRNKVMHYVKYFNT</sequence>
<dbReference type="Proteomes" id="UP000183997">
    <property type="component" value="Unassembled WGS sequence"/>
</dbReference>
<dbReference type="FunFam" id="3.30.70.270:FF:000001">
    <property type="entry name" value="Diguanylate cyclase domain protein"/>
    <property type="match status" value="1"/>
</dbReference>
<keyword evidence="3 5" id="KW-1133">Transmembrane helix</keyword>
<proteinExistence type="predicted"/>
<evidence type="ECO:0000256" key="1">
    <source>
        <dbReference type="ARBA" id="ARBA00004141"/>
    </source>
</evidence>
<evidence type="ECO:0000256" key="3">
    <source>
        <dbReference type="ARBA" id="ARBA00022989"/>
    </source>
</evidence>
<dbReference type="OrthoDB" id="9783388at2"/>
<dbReference type="GO" id="GO:0043709">
    <property type="term" value="P:cell adhesion involved in single-species biofilm formation"/>
    <property type="evidence" value="ECO:0007669"/>
    <property type="project" value="TreeGrafter"/>
</dbReference>
<dbReference type="InterPro" id="IPR050469">
    <property type="entry name" value="Diguanylate_Cyclase"/>
</dbReference>
<dbReference type="PROSITE" id="PS50887">
    <property type="entry name" value="GGDEF"/>
    <property type="match status" value="1"/>
</dbReference>
<evidence type="ECO:0000256" key="2">
    <source>
        <dbReference type="ARBA" id="ARBA00022692"/>
    </source>
</evidence>
<dbReference type="InterPro" id="IPR029095">
    <property type="entry name" value="NarX-like_N"/>
</dbReference>
<evidence type="ECO:0000313" key="8">
    <source>
        <dbReference type="Proteomes" id="UP000183997"/>
    </source>
</evidence>
<dbReference type="Pfam" id="PF00990">
    <property type="entry name" value="GGDEF"/>
    <property type="match status" value="1"/>
</dbReference>
<keyword evidence="8" id="KW-1185">Reference proteome</keyword>
<dbReference type="GO" id="GO:1902201">
    <property type="term" value="P:negative regulation of bacterial-type flagellum-dependent cell motility"/>
    <property type="evidence" value="ECO:0007669"/>
    <property type="project" value="TreeGrafter"/>
</dbReference>
<gene>
    <name evidence="7" type="ORF">SAMN02745123_00620</name>
</gene>
<feature type="domain" description="GGDEF" evidence="6">
    <location>
        <begin position="260"/>
        <end position="397"/>
    </location>
</feature>
<reference evidence="8" key="1">
    <citation type="submission" date="2016-11" db="EMBL/GenBank/DDBJ databases">
        <authorList>
            <person name="Varghese N."/>
            <person name="Submissions S."/>
        </authorList>
    </citation>
    <scope>NUCLEOTIDE SEQUENCE [LARGE SCALE GENOMIC DNA]</scope>
    <source>
        <strain evidence="8">DSM 10349</strain>
    </source>
</reference>
<dbReference type="NCBIfam" id="TIGR00254">
    <property type="entry name" value="GGDEF"/>
    <property type="match status" value="1"/>
</dbReference>
<accession>A0A1M6PJG8</accession>
<keyword evidence="4 5" id="KW-0472">Membrane</keyword>
<dbReference type="RefSeq" id="WP_072910828.1">
    <property type="nucleotide sequence ID" value="NZ_FRAR01000006.1"/>
</dbReference>
<dbReference type="STRING" id="1121421.SAMN02745123_00620"/>
<dbReference type="CDD" id="cd01949">
    <property type="entry name" value="GGDEF"/>
    <property type="match status" value="1"/>
</dbReference>
<dbReference type="GO" id="GO:0052621">
    <property type="term" value="F:diguanylate cyclase activity"/>
    <property type="evidence" value="ECO:0007669"/>
    <property type="project" value="TreeGrafter"/>
</dbReference>
<organism evidence="7 8">
    <name type="scientific">Desulforamulus aeronauticus DSM 10349</name>
    <dbReference type="NCBI Taxonomy" id="1121421"/>
    <lineage>
        <taxon>Bacteria</taxon>
        <taxon>Bacillati</taxon>
        <taxon>Bacillota</taxon>
        <taxon>Clostridia</taxon>
        <taxon>Eubacteriales</taxon>
        <taxon>Peptococcaceae</taxon>
        <taxon>Desulforamulus</taxon>
    </lineage>
</organism>
<evidence type="ECO:0000313" key="7">
    <source>
        <dbReference type="EMBL" id="SHK08080.1"/>
    </source>
</evidence>
<dbReference type="AlphaFoldDB" id="A0A1M6PJG8"/>
<dbReference type="InterPro" id="IPR000160">
    <property type="entry name" value="GGDEF_dom"/>
</dbReference>
<feature type="transmembrane region" description="Helical" evidence="5">
    <location>
        <begin position="184"/>
        <end position="205"/>
    </location>
</feature>
<dbReference type="InterPro" id="IPR029787">
    <property type="entry name" value="Nucleotide_cyclase"/>
</dbReference>
<dbReference type="GO" id="GO:0005886">
    <property type="term" value="C:plasma membrane"/>
    <property type="evidence" value="ECO:0007669"/>
    <property type="project" value="TreeGrafter"/>
</dbReference>
<evidence type="ECO:0000256" key="4">
    <source>
        <dbReference type="ARBA" id="ARBA00023136"/>
    </source>
</evidence>
<name>A0A1M6PJG8_9FIRM</name>
<comment type="subcellular location">
    <subcellularLocation>
        <location evidence="1">Membrane</location>
        <topology evidence="1">Multi-pass membrane protein</topology>
    </subcellularLocation>
</comment>
<dbReference type="InterPro" id="IPR043128">
    <property type="entry name" value="Rev_trsase/Diguanyl_cyclase"/>
</dbReference>
<evidence type="ECO:0000256" key="5">
    <source>
        <dbReference type="SAM" id="Phobius"/>
    </source>
</evidence>
<dbReference type="Pfam" id="PF13675">
    <property type="entry name" value="PilJ"/>
    <property type="match status" value="1"/>
</dbReference>
<dbReference type="EMBL" id="FRAR01000006">
    <property type="protein sequence ID" value="SHK08080.1"/>
    <property type="molecule type" value="Genomic_DNA"/>
</dbReference>